<dbReference type="Proteomes" id="UP000001399">
    <property type="component" value="Chromosome"/>
</dbReference>
<feature type="domain" description="Methyltransferase type 11" evidence="2">
    <location>
        <begin position="99"/>
        <end position="206"/>
    </location>
</feature>
<dbReference type="Pfam" id="PF08241">
    <property type="entry name" value="Methyltransf_11"/>
    <property type="match status" value="1"/>
</dbReference>
<dbReference type="STRING" id="648757.Rvan_1928"/>
<evidence type="ECO:0000256" key="1">
    <source>
        <dbReference type="SAM" id="Phobius"/>
    </source>
</evidence>
<dbReference type="RefSeq" id="WP_013419550.1">
    <property type="nucleotide sequence ID" value="NC_014664.1"/>
</dbReference>
<sequence>MKQALRTRRPLKPDYGIDKPKALARLFLAGMAALAAGYLLPSYETPAVTAPLLGPTLLALGCLSLGACALMLAWSLKGKFVVRDRMLNLVRWRGNETVLDLGTGRGLLAIGAAGRLKTGIVVGIDAWESARASATIEDAQRNLDLAGVADRVELRNDDPRDIGFVDKSFDVVLSLSFLHTLDTEAARAAVCREIARVLRPRGLVAIADVGHGAEYAKALEAAGLKVDKPRTLYPLVFTALELVVARKTA</sequence>
<accession>E3I0S4</accession>
<dbReference type="Gene3D" id="3.40.50.150">
    <property type="entry name" value="Vaccinia Virus protein VP39"/>
    <property type="match status" value="1"/>
</dbReference>
<name>E3I0S4_RHOVT</name>
<keyword evidence="3" id="KW-0489">Methyltransferase</keyword>
<keyword evidence="4" id="KW-1185">Reference proteome</keyword>
<dbReference type="PANTHER" id="PTHR45277">
    <property type="entry name" value="EXPRESSED PROTEIN"/>
    <property type="match status" value="1"/>
</dbReference>
<dbReference type="KEGG" id="rva:Rvan_1928"/>
<evidence type="ECO:0000259" key="2">
    <source>
        <dbReference type="Pfam" id="PF08241"/>
    </source>
</evidence>
<keyword evidence="1" id="KW-1133">Transmembrane helix</keyword>
<feature type="transmembrane region" description="Helical" evidence="1">
    <location>
        <begin position="52"/>
        <end position="76"/>
    </location>
</feature>
<proteinExistence type="predicted"/>
<dbReference type="HOGENOM" id="CLU_076542_2_0_5"/>
<dbReference type="InterPro" id="IPR013216">
    <property type="entry name" value="Methyltransf_11"/>
</dbReference>
<dbReference type="AlphaFoldDB" id="E3I0S4"/>
<dbReference type="EMBL" id="CP002292">
    <property type="protein sequence ID" value="ADP71164.1"/>
    <property type="molecule type" value="Genomic_DNA"/>
</dbReference>
<protein>
    <submittedName>
        <fullName evidence="3">Methyltransferase type 11</fullName>
    </submittedName>
</protein>
<keyword evidence="1" id="KW-0812">Transmembrane</keyword>
<dbReference type="CDD" id="cd02440">
    <property type="entry name" value="AdoMet_MTases"/>
    <property type="match status" value="1"/>
</dbReference>
<dbReference type="GO" id="GO:0032259">
    <property type="term" value="P:methylation"/>
    <property type="evidence" value="ECO:0007669"/>
    <property type="project" value="UniProtKB-KW"/>
</dbReference>
<dbReference type="GO" id="GO:0008757">
    <property type="term" value="F:S-adenosylmethionine-dependent methyltransferase activity"/>
    <property type="evidence" value="ECO:0007669"/>
    <property type="project" value="InterPro"/>
</dbReference>
<dbReference type="PANTHER" id="PTHR45277:SF1">
    <property type="entry name" value="EXPRESSED PROTEIN"/>
    <property type="match status" value="1"/>
</dbReference>
<evidence type="ECO:0000313" key="3">
    <source>
        <dbReference type="EMBL" id="ADP71164.1"/>
    </source>
</evidence>
<gene>
    <name evidence="3" type="ordered locus">Rvan_1928</name>
</gene>
<organism evidence="3 4">
    <name type="scientific">Rhodomicrobium vannielii (strain ATCC 17100 / DSM 162 / LMG 4299 / NCIMB 10020 / ATH 3.1.1)</name>
    <dbReference type="NCBI Taxonomy" id="648757"/>
    <lineage>
        <taxon>Bacteria</taxon>
        <taxon>Pseudomonadati</taxon>
        <taxon>Pseudomonadota</taxon>
        <taxon>Alphaproteobacteria</taxon>
        <taxon>Hyphomicrobiales</taxon>
        <taxon>Hyphomicrobiaceae</taxon>
        <taxon>Rhodomicrobium</taxon>
    </lineage>
</organism>
<feature type="transmembrane region" description="Helical" evidence="1">
    <location>
        <begin position="22"/>
        <end position="40"/>
    </location>
</feature>
<keyword evidence="3" id="KW-0808">Transferase</keyword>
<dbReference type="InterPro" id="IPR029063">
    <property type="entry name" value="SAM-dependent_MTases_sf"/>
</dbReference>
<dbReference type="SUPFAM" id="SSF53335">
    <property type="entry name" value="S-adenosyl-L-methionine-dependent methyltransferases"/>
    <property type="match status" value="1"/>
</dbReference>
<dbReference type="OrthoDB" id="5449367at2"/>
<evidence type="ECO:0000313" key="4">
    <source>
        <dbReference type="Proteomes" id="UP000001399"/>
    </source>
</evidence>
<reference evidence="4" key="1">
    <citation type="journal article" date="2011" name="J. Bacteriol.">
        <title>Genome sequences of eight morphologically diverse alphaproteobacteria.</title>
        <authorList>
            <consortium name="US DOE Joint Genome Institute"/>
            <person name="Brown P.J."/>
            <person name="Kysela D.T."/>
            <person name="Buechlein A."/>
            <person name="Hemmerich C."/>
            <person name="Brun Y.V."/>
        </authorList>
    </citation>
    <scope>NUCLEOTIDE SEQUENCE [LARGE SCALE GENOMIC DNA]</scope>
    <source>
        <strain evidence="4">ATCC 17100 / ATH 3.1.1 / DSM 162 / LMG 4299</strain>
    </source>
</reference>
<dbReference type="eggNOG" id="COG2226">
    <property type="taxonomic scope" value="Bacteria"/>
</dbReference>
<keyword evidence="1" id="KW-0472">Membrane</keyword>